<proteinExistence type="predicted"/>
<feature type="transmembrane region" description="Helical" evidence="7">
    <location>
        <begin position="279"/>
        <end position="300"/>
    </location>
</feature>
<dbReference type="InterPro" id="IPR020846">
    <property type="entry name" value="MFS_dom"/>
</dbReference>
<evidence type="ECO:0000256" key="5">
    <source>
        <dbReference type="ARBA" id="ARBA00023136"/>
    </source>
</evidence>
<keyword evidence="4 7" id="KW-1133">Transmembrane helix</keyword>
<name>A0ABS6UKE6_9PSEU</name>
<keyword evidence="2" id="KW-1003">Cell membrane</keyword>
<dbReference type="Proteomes" id="UP000694300">
    <property type="component" value="Unassembled WGS sequence"/>
</dbReference>
<feature type="region of interest" description="Disordered" evidence="6">
    <location>
        <begin position="1"/>
        <end position="32"/>
    </location>
</feature>
<evidence type="ECO:0000259" key="8">
    <source>
        <dbReference type="PROSITE" id="PS50850"/>
    </source>
</evidence>
<evidence type="ECO:0000313" key="9">
    <source>
        <dbReference type="EMBL" id="MBW0132373.1"/>
    </source>
</evidence>
<dbReference type="InterPro" id="IPR011701">
    <property type="entry name" value="MFS"/>
</dbReference>
<keyword evidence="5 7" id="KW-0472">Membrane</keyword>
<feature type="transmembrane region" description="Helical" evidence="7">
    <location>
        <begin position="335"/>
        <end position="354"/>
    </location>
</feature>
<feature type="transmembrane region" description="Helical" evidence="7">
    <location>
        <begin position="86"/>
        <end position="107"/>
    </location>
</feature>
<feature type="transmembrane region" description="Helical" evidence="7">
    <location>
        <begin position="399"/>
        <end position="421"/>
    </location>
</feature>
<organism evidence="9 10">
    <name type="scientific">Pseudonocardia oceani</name>
    <dbReference type="NCBI Taxonomy" id="2792013"/>
    <lineage>
        <taxon>Bacteria</taxon>
        <taxon>Bacillati</taxon>
        <taxon>Actinomycetota</taxon>
        <taxon>Actinomycetes</taxon>
        <taxon>Pseudonocardiales</taxon>
        <taxon>Pseudonocardiaceae</taxon>
        <taxon>Pseudonocardia</taxon>
    </lineage>
</organism>
<evidence type="ECO:0000313" key="10">
    <source>
        <dbReference type="Proteomes" id="UP000694300"/>
    </source>
</evidence>
<evidence type="ECO:0000256" key="7">
    <source>
        <dbReference type="SAM" id="Phobius"/>
    </source>
</evidence>
<comment type="subcellular location">
    <subcellularLocation>
        <location evidence="1">Cell membrane</location>
        <topology evidence="1">Multi-pass membrane protein</topology>
    </subcellularLocation>
</comment>
<accession>A0ABS6UKE6</accession>
<dbReference type="PANTHER" id="PTHR43124:SF3">
    <property type="entry name" value="CHLORAMPHENICOL EFFLUX PUMP RV0191"/>
    <property type="match status" value="1"/>
</dbReference>
<keyword evidence="10" id="KW-1185">Reference proteome</keyword>
<evidence type="ECO:0000256" key="1">
    <source>
        <dbReference type="ARBA" id="ARBA00004651"/>
    </source>
</evidence>
<evidence type="ECO:0000256" key="2">
    <source>
        <dbReference type="ARBA" id="ARBA00022475"/>
    </source>
</evidence>
<evidence type="ECO:0000256" key="3">
    <source>
        <dbReference type="ARBA" id="ARBA00022692"/>
    </source>
</evidence>
<dbReference type="Pfam" id="PF07690">
    <property type="entry name" value="MFS_1"/>
    <property type="match status" value="1"/>
</dbReference>
<evidence type="ECO:0000256" key="6">
    <source>
        <dbReference type="SAM" id="MobiDB-lite"/>
    </source>
</evidence>
<comment type="caution">
    <text evidence="9">The sequence shown here is derived from an EMBL/GenBank/DDBJ whole genome shotgun (WGS) entry which is preliminary data.</text>
</comment>
<feature type="transmembrane region" description="Helical" evidence="7">
    <location>
        <begin position="374"/>
        <end position="393"/>
    </location>
</feature>
<dbReference type="PROSITE" id="PS50850">
    <property type="entry name" value="MFS"/>
    <property type="match status" value="1"/>
</dbReference>
<dbReference type="PANTHER" id="PTHR43124">
    <property type="entry name" value="PURINE EFFLUX PUMP PBUE"/>
    <property type="match status" value="1"/>
</dbReference>
<protein>
    <submittedName>
        <fullName evidence="9">MFS transporter</fullName>
    </submittedName>
</protein>
<keyword evidence="3 7" id="KW-0812">Transmembrane</keyword>
<dbReference type="InterPro" id="IPR050189">
    <property type="entry name" value="MFS_Efflux_Transporters"/>
</dbReference>
<feature type="transmembrane region" description="Helical" evidence="7">
    <location>
        <begin position="307"/>
        <end position="329"/>
    </location>
</feature>
<evidence type="ECO:0000256" key="4">
    <source>
        <dbReference type="ARBA" id="ARBA00022989"/>
    </source>
</evidence>
<reference evidence="9 10" key="1">
    <citation type="submission" date="2020-11" db="EMBL/GenBank/DDBJ databases">
        <title>Pseudonocardia abyssalis sp. nov. and Pseudonocardia oceani sp. nov., description and phylogenomic analysis of two novel actinomycetes isolated from the deep Southern Ocean.</title>
        <authorList>
            <person name="Parra J."/>
        </authorList>
    </citation>
    <scope>NUCLEOTIDE SEQUENCE [LARGE SCALE GENOMIC DNA]</scope>
    <source>
        <strain evidence="10">KRD185</strain>
    </source>
</reference>
<dbReference type="EMBL" id="JADQDF010000001">
    <property type="protein sequence ID" value="MBW0132373.1"/>
    <property type="molecule type" value="Genomic_DNA"/>
</dbReference>
<feature type="transmembrane region" description="Helical" evidence="7">
    <location>
        <begin position="59"/>
        <end position="80"/>
    </location>
</feature>
<gene>
    <name evidence="9" type="ORF">I4I82_32535</name>
</gene>
<feature type="transmembrane region" description="Helical" evidence="7">
    <location>
        <begin position="205"/>
        <end position="223"/>
    </location>
</feature>
<sequence>MSRPASETAVSTPSTLAPARRGGKGVASVTGPGRAAWGAAEEGRAVTTGLDRRLRLLQAAALTSTCDRFAIAPLLVVISMDLGASLAAVATVASVYFLAYGLMQPVWGLVSDRIGRVRVMRIALIGAALGGVGSVLAPDLLTLGITRAVAGGSFAALIPSTLVYVGDAWPAAVRQRPLSDVLAASSLGVAAATAGAGLLADLVGWRAVPAATAAAAVVLWFALARLPEPDREPTAGNPWQSLRGVLRTPWALAVLALAFAEGIVVLGVLTYLAPAAQSLGTSATVAGLVAAGYGVGALVWSRLVRRLVGRVPPAGLAAVGGMFLVAAWIVPWVALNLVTITVAGVLVGGAWAFLHSTLQTWVTEVVPAERASAVALFAASLFLGSAAGTALFAPLAEAGAYPLVFGLAVAAAVPVAVLSAVGRRAYART</sequence>
<feature type="domain" description="Major facilitator superfamily (MFS) profile" evidence="8">
    <location>
        <begin position="53"/>
        <end position="423"/>
    </location>
</feature>
<feature type="transmembrane region" description="Helical" evidence="7">
    <location>
        <begin position="119"/>
        <end position="137"/>
    </location>
</feature>
<feature type="transmembrane region" description="Helical" evidence="7">
    <location>
        <begin position="250"/>
        <end position="273"/>
    </location>
</feature>